<sequence length="304" mass="33038">MSTKHQQHIELRKLIRRQHGVVSLEQAVKAGYSRQAVARKVATKAWFPAGPRVYQVGEHNKTARSRTVTALLSLGPDATLVGTSAAWWWGFCDTPPPRTQVAVPPGRRPRPRDDVDIVRRAIASVDRTKLSGVAVTSRALTVLDAAAELGLDDGATVADTALQKGSVTVESLREAHTRTAGRRGATIGAQIVALAAGGARSWAERALHREMRAVGITGWSANTGIDLPGYGRALGDVVFDEEKVIVEVDGWAYHRDLRAFLVDGPRQSALAAAGWVVLRTHWYELRQAPDVFVARLRATLRARS</sequence>
<comment type="caution">
    <text evidence="3">The sequence shown here is derived from an EMBL/GenBank/DDBJ whole genome shotgun (WGS) entry which is preliminary data.</text>
</comment>
<evidence type="ECO:0000259" key="1">
    <source>
        <dbReference type="Pfam" id="PF04480"/>
    </source>
</evidence>
<gene>
    <name evidence="3" type="ORF">WCD41_04090</name>
</gene>
<evidence type="ECO:0000313" key="3">
    <source>
        <dbReference type="EMBL" id="MEJ2885618.1"/>
    </source>
</evidence>
<feature type="domain" description="AbiEi antitoxin C-terminal" evidence="2">
    <location>
        <begin position="82"/>
        <end position="147"/>
    </location>
</feature>
<dbReference type="EMBL" id="JBBEGL010000001">
    <property type="protein sequence ID" value="MEJ2885618.1"/>
    <property type="molecule type" value="Genomic_DNA"/>
</dbReference>
<dbReference type="InterPro" id="IPR018547">
    <property type="entry name" value="AbiEi_C"/>
</dbReference>
<organism evidence="3 4">
    <name type="scientific">Actinomycetospora aeridis</name>
    <dbReference type="NCBI Taxonomy" id="3129231"/>
    <lineage>
        <taxon>Bacteria</taxon>
        <taxon>Bacillati</taxon>
        <taxon>Actinomycetota</taxon>
        <taxon>Actinomycetes</taxon>
        <taxon>Pseudonocardiales</taxon>
        <taxon>Pseudonocardiaceae</taxon>
        <taxon>Actinomycetospora</taxon>
    </lineage>
</organism>
<dbReference type="Pfam" id="PF04480">
    <property type="entry name" value="DUF559"/>
    <property type="match status" value="1"/>
</dbReference>
<reference evidence="3 4" key="1">
    <citation type="submission" date="2024-03" db="EMBL/GenBank/DDBJ databases">
        <title>Actinomycetospora sp. OC33-EN06, a novel actinomycete isolated from wild orchid (Aerides multiflora).</title>
        <authorList>
            <person name="Suriyachadkun C."/>
        </authorList>
    </citation>
    <scope>NUCLEOTIDE SEQUENCE [LARGE SCALE GENOMIC DNA]</scope>
    <source>
        <strain evidence="3 4">OC33-EN06</strain>
    </source>
</reference>
<dbReference type="RefSeq" id="WP_337712085.1">
    <property type="nucleotide sequence ID" value="NZ_JBBEGL010000001.1"/>
</dbReference>
<dbReference type="SUPFAM" id="SSF52980">
    <property type="entry name" value="Restriction endonuclease-like"/>
    <property type="match status" value="1"/>
</dbReference>
<evidence type="ECO:0000259" key="2">
    <source>
        <dbReference type="Pfam" id="PF09407"/>
    </source>
</evidence>
<name>A0ABU8MZR9_9PSEU</name>
<dbReference type="Pfam" id="PF09407">
    <property type="entry name" value="AbiEi_1"/>
    <property type="match status" value="1"/>
</dbReference>
<keyword evidence="4" id="KW-1185">Reference proteome</keyword>
<accession>A0ABU8MZR9</accession>
<protein>
    <submittedName>
        <fullName evidence="3">Type IV toxin-antitoxin system AbiEi family antitoxin domain-containing protein</fullName>
    </submittedName>
</protein>
<dbReference type="InterPro" id="IPR007569">
    <property type="entry name" value="DUF559"/>
</dbReference>
<evidence type="ECO:0000313" key="4">
    <source>
        <dbReference type="Proteomes" id="UP001370100"/>
    </source>
</evidence>
<proteinExistence type="predicted"/>
<dbReference type="Proteomes" id="UP001370100">
    <property type="component" value="Unassembled WGS sequence"/>
</dbReference>
<dbReference type="InterPro" id="IPR011335">
    <property type="entry name" value="Restrct_endonuc-II-like"/>
</dbReference>
<feature type="domain" description="DUF559" evidence="1">
    <location>
        <begin position="202"/>
        <end position="296"/>
    </location>
</feature>